<dbReference type="Proteomes" id="UP000887574">
    <property type="component" value="Unplaced"/>
</dbReference>
<protein>
    <submittedName>
        <fullName evidence="2">Uncharacterized protein</fullName>
    </submittedName>
</protein>
<dbReference type="WBParaSite" id="jg22492">
    <property type="protein sequence ID" value="jg22492"/>
    <property type="gene ID" value="jg22492"/>
</dbReference>
<reference evidence="2" key="1">
    <citation type="submission" date="2022-11" db="UniProtKB">
        <authorList>
            <consortium name="WormBaseParasite"/>
        </authorList>
    </citation>
    <scope>IDENTIFICATION</scope>
</reference>
<dbReference type="AlphaFoldDB" id="A0A915DQL4"/>
<proteinExistence type="predicted"/>
<evidence type="ECO:0000313" key="2">
    <source>
        <dbReference type="WBParaSite" id="jg22492"/>
    </source>
</evidence>
<name>A0A915DQL4_9BILA</name>
<keyword evidence="1" id="KW-1185">Reference proteome</keyword>
<accession>A0A915DQL4</accession>
<organism evidence="1 2">
    <name type="scientific">Ditylenchus dipsaci</name>
    <dbReference type="NCBI Taxonomy" id="166011"/>
    <lineage>
        <taxon>Eukaryota</taxon>
        <taxon>Metazoa</taxon>
        <taxon>Ecdysozoa</taxon>
        <taxon>Nematoda</taxon>
        <taxon>Chromadorea</taxon>
        <taxon>Rhabditida</taxon>
        <taxon>Tylenchina</taxon>
        <taxon>Tylenchomorpha</taxon>
        <taxon>Sphaerularioidea</taxon>
        <taxon>Anguinidae</taxon>
        <taxon>Anguininae</taxon>
        <taxon>Ditylenchus</taxon>
    </lineage>
</organism>
<sequence length="120" mass="13468">MRFYQVYRSKMSLLNDQVELLVDCLDMLLIKRRKLISLKLLCFLAFHCAVHVCGSSWSGCLVEEDGEEAIANGVFQPDSVDPDCTRICSELKLLSQHSDRVISAFSKNIVNRTPSTDPSG</sequence>
<evidence type="ECO:0000313" key="1">
    <source>
        <dbReference type="Proteomes" id="UP000887574"/>
    </source>
</evidence>